<dbReference type="EMBL" id="JAPWTJ010001504">
    <property type="protein sequence ID" value="KAJ8971273.1"/>
    <property type="molecule type" value="Genomic_DNA"/>
</dbReference>
<keyword evidence="7" id="KW-0788">Thiol protease</keyword>
<feature type="compositionally biased region" description="Polar residues" evidence="8">
    <location>
        <begin position="284"/>
        <end position="301"/>
    </location>
</feature>
<dbReference type="PROSITE" id="PS00973">
    <property type="entry name" value="USP_2"/>
    <property type="match status" value="1"/>
</dbReference>
<dbReference type="EC" id="3.4.19.12" evidence="3"/>
<keyword evidence="4" id="KW-0645">Protease</keyword>
<proteinExistence type="inferred from homology"/>
<dbReference type="InterPro" id="IPR018200">
    <property type="entry name" value="USP_CS"/>
</dbReference>
<evidence type="ECO:0000256" key="6">
    <source>
        <dbReference type="ARBA" id="ARBA00022801"/>
    </source>
</evidence>
<protein>
    <recommendedName>
        <fullName evidence="3">ubiquitinyl hydrolase 1</fullName>
        <ecNumber evidence="3">3.4.19.12</ecNumber>
    </recommendedName>
</protein>
<keyword evidence="5" id="KW-0833">Ubl conjugation pathway</keyword>
<evidence type="ECO:0000256" key="4">
    <source>
        <dbReference type="ARBA" id="ARBA00022670"/>
    </source>
</evidence>
<feature type="region of interest" description="Disordered" evidence="8">
    <location>
        <begin position="234"/>
        <end position="307"/>
    </location>
</feature>
<dbReference type="SUPFAM" id="SSF54001">
    <property type="entry name" value="Cysteine proteinases"/>
    <property type="match status" value="1"/>
</dbReference>
<evidence type="ECO:0000256" key="3">
    <source>
        <dbReference type="ARBA" id="ARBA00012759"/>
    </source>
</evidence>
<keyword evidence="11" id="KW-1185">Reference proteome</keyword>
<comment type="similarity">
    <text evidence="2">Belongs to the peptidase C19 family. USP10 subfamily.</text>
</comment>
<dbReference type="InterPro" id="IPR038765">
    <property type="entry name" value="Papain-like_cys_pep_sf"/>
</dbReference>
<dbReference type="InterPro" id="IPR050164">
    <property type="entry name" value="Peptidase_C19"/>
</dbReference>
<sequence length="823" mass="92082">MSDVCNIEFLDLSDVDENEKIRVRTTLKINDPSVELPWIKNDKTVTSNEIKQGKIESTQNDTNKSHTNHEYIVPTVSSAPYHNRDTQYHQNPPVIMPIIHGHPPSAVYYTNTLSPVSPPYPQQIYATSQNTINNAIHHYPSTTYPYTISNQPTTYPYPVSTQQVFVHNNIPTNSHISYPVITHQIQVQNNSVAKNQVSHIGIANPIQHRSYDNGVVLPSGAQTLQQAFTAAQNHSVHSINGHPSQSQTISEQPNKNYNNVASANANSKQVPQPSSVAVDKQTNDHTSPNGQTDPQKISSPMNNYNNVTSTVNTVAGEKLTQTSQPSSVTSNQDISLENSPTVSVPVVVQNGIGAQSEKQVAPSAGKSWASLFNPAKSNSNINSQVTEEVVEKVAVNKAVNEEANNENVCPIKHPRKSTFIDPDCYRMGEYLTGYNVDGRVVSLQPRGLINQSNYCYINSILQALIACPPMYNLLSGLLQNISSNEKRKPTPVIDGMCRFVKEFKQLPANMRVNNRRSEGKNQKKDQGVMINTDIPFEPSWIYKMLNGIRSDLIEGRQEDAEEFLGCLLNGLNDEMLELIKLINSGCDEPAPRAVNNVESENDADKEWQVMGPKNKGSITRRTDFGRTPISEIFGGFLKSKIHRAGDHVTENIQPFFTLQLNIEKVKTVREALEALVTKYQLEGLTSSKTNEEVEAWQQVMLDELPIILVLHLKCFDFRLNGCTKIIKALEFPIDLKIDTKLLSSKTQTAKEKQYKLFAVVYHDGKEATKGHYVTDAFHVGYSSWLRYDDASVKPVQEEQVLKPQGTRVPYLLFYRRSDSIRIK</sequence>
<dbReference type="Pfam" id="PF00443">
    <property type="entry name" value="UCH"/>
    <property type="match status" value="1"/>
</dbReference>
<dbReference type="PROSITE" id="PS50235">
    <property type="entry name" value="USP_3"/>
    <property type="match status" value="1"/>
</dbReference>
<comment type="caution">
    <text evidence="10">The sequence shown here is derived from an EMBL/GenBank/DDBJ whole genome shotgun (WGS) entry which is preliminary data.</text>
</comment>
<name>A0ABQ9J1W4_9CUCU</name>
<accession>A0ABQ9J1W4</accession>
<feature type="compositionally biased region" description="Low complexity" evidence="8">
    <location>
        <begin position="254"/>
        <end position="268"/>
    </location>
</feature>
<evidence type="ECO:0000313" key="11">
    <source>
        <dbReference type="Proteomes" id="UP001162164"/>
    </source>
</evidence>
<dbReference type="InterPro" id="IPR001394">
    <property type="entry name" value="Peptidase_C19_UCH"/>
</dbReference>
<evidence type="ECO:0000256" key="7">
    <source>
        <dbReference type="ARBA" id="ARBA00022807"/>
    </source>
</evidence>
<feature type="domain" description="USP" evidence="9">
    <location>
        <begin position="446"/>
        <end position="817"/>
    </location>
</feature>
<keyword evidence="6" id="KW-0378">Hydrolase</keyword>
<evidence type="ECO:0000256" key="5">
    <source>
        <dbReference type="ARBA" id="ARBA00022786"/>
    </source>
</evidence>
<evidence type="ECO:0000256" key="8">
    <source>
        <dbReference type="SAM" id="MobiDB-lite"/>
    </source>
</evidence>
<dbReference type="InterPro" id="IPR028889">
    <property type="entry name" value="USP"/>
</dbReference>
<evidence type="ECO:0000256" key="1">
    <source>
        <dbReference type="ARBA" id="ARBA00000707"/>
    </source>
</evidence>
<organism evidence="10 11">
    <name type="scientific">Molorchus minor</name>
    <dbReference type="NCBI Taxonomy" id="1323400"/>
    <lineage>
        <taxon>Eukaryota</taxon>
        <taxon>Metazoa</taxon>
        <taxon>Ecdysozoa</taxon>
        <taxon>Arthropoda</taxon>
        <taxon>Hexapoda</taxon>
        <taxon>Insecta</taxon>
        <taxon>Pterygota</taxon>
        <taxon>Neoptera</taxon>
        <taxon>Endopterygota</taxon>
        <taxon>Coleoptera</taxon>
        <taxon>Polyphaga</taxon>
        <taxon>Cucujiformia</taxon>
        <taxon>Chrysomeloidea</taxon>
        <taxon>Cerambycidae</taxon>
        <taxon>Lamiinae</taxon>
        <taxon>Monochamini</taxon>
        <taxon>Molorchus</taxon>
    </lineage>
</organism>
<dbReference type="PANTHER" id="PTHR24006:SF687">
    <property type="entry name" value="UBIQUITIN CARBOXYL-TERMINAL HYDROLASE 10"/>
    <property type="match status" value="1"/>
</dbReference>
<evidence type="ECO:0000313" key="10">
    <source>
        <dbReference type="EMBL" id="KAJ8971273.1"/>
    </source>
</evidence>
<reference evidence="10" key="1">
    <citation type="journal article" date="2023" name="Insect Mol. Biol.">
        <title>Genome sequencing provides insights into the evolution of gene families encoding plant cell wall-degrading enzymes in longhorned beetles.</title>
        <authorList>
            <person name="Shin N.R."/>
            <person name="Okamura Y."/>
            <person name="Kirsch R."/>
            <person name="Pauchet Y."/>
        </authorList>
    </citation>
    <scope>NUCLEOTIDE SEQUENCE</scope>
    <source>
        <strain evidence="10">MMC_N1</strain>
    </source>
</reference>
<evidence type="ECO:0000256" key="2">
    <source>
        <dbReference type="ARBA" id="ARBA00005427"/>
    </source>
</evidence>
<dbReference type="Proteomes" id="UP001162164">
    <property type="component" value="Unassembled WGS sequence"/>
</dbReference>
<comment type="catalytic activity">
    <reaction evidence="1">
        <text>Thiol-dependent hydrolysis of ester, thioester, amide, peptide and isopeptide bonds formed by the C-terminal Gly of ubiquitin (a 76-residue protein attached to proteins as an intracellular targeting signal).</text>
        <dbReference type="EC" id="3.4.19.12"/>
    </reaction>
</comment>
<feature type="compositionally biased region" description="Polar residues" evidence="8">
    <location>
        <begin position="234"/>
        <end position="253"/>
    </location>
</feature>
<dbReference type="Gene3D" id="3.90.70.10">
    <property type="entry name" value="Cysteine proteinases"/>
    <property type="match status" value="1"/>
</dbReference>
<gene>
    <name evidence="10" type="ORF">NQ317_001175</name>
</gene>
<evidence type="ECO:0000259" key="9">
    <source>
        <dbReference type="PROSITE" id="PS50235"/>
    </source>
</evidence>
<dbReference type="PANTHER" id="PTHR24006">
    <property type="entry name" value="UBIQUITIN CARBOXYL-TERMINAL HYDROLASE"/>
    <property type="match status" value="1"/>
</dbReference>